<dbReference type="EMBL" id="JAIQCV010000013">
    <property type="protein sequence ID" value="KAH1031690.1"/>
    <property type="molecule type" value="Genomic_DNA"/>
</dbReference>
<evidence type="ECO:0000256" key="1">
    <source>
        <dbReference type="SAM" id="MobiDB-lite"/>
    </source>
</evidence>
<organism evidence="2 3">
    <name type="scientific">Gossypium stocksii</name>
    <dbReference type="NCBI Taxonomy" id="47602"/>
    <lineage>
        <taxon>Eukaryota</taxon>
        <taxon>Viridiplantae</taxon>
        <taxon>Streptophyta</taxon>
        <taxon>Embryophyta</taxon>
        <taxon>Tracheophyta</taxon>
        <taxon>Spermatophyta</taxon>
        <taxon>Magnoliopsida</taxon>
        <taxon>eudicotyledons</taxon>
        <taxon>Gunneridae</taxon>
        <taxon>Pentapetalae</taxon>
        <taxon>rosids</taxon>
        <taxon>malvids</taxon>
        <taxon>Malvales</taxon>
        <taxon>Malvaceae</taxon>
        <taxon>Malvoideae</taxon>
        <taxon>Gossypium</taxon>
    </lineage>
</organism>
<proteinExistence type="predicted"/>
<comment type="caution">
    <text evidence="2">The sequence shown here is derived from an EMBL/GenBank/DDBJ whole genome shotgun (WGS) entry which is preliminary data.</text>
</comment>
<feature type="compositionally biased region" description="Acidic residues" evidence="1">
    <location>
        <begin position="42"/>
        <end position="54"/>
    </location>
</feature>
<dbReference type="AlphaFoldDB" id="A0A9D3U8D9"/>
<sequence>MDLFWGYVRKRNATIKKPFQKNFTRPMLAFPSFPKELLSDTDKDDDELGVDEAEPTPTHPAIEEKAIKGLEGDEVKTQSLSIETDQDE</sequence>
<keyword evidence="3" id="KW-1185">Reference proteome</keyword>
<feature type="compositionally biased region" description="Basic and acidic residues" evidence="1">
    <location>
        <begin position="61"/>
        <end position="76"/>
    </location>
</feature>
<accession>A0A9D3U8D9</accession>
<feature type="region of interest" description="Disordered" evidence="1">
    <location>
        <begin position="34"/>
        <end position="88"/>
    </location>
</feature>
<evidence type="ECO:0000313" key="3">
    <source>
        <dbReference type="Proteomes" id="UP000828251"/>
    </source>
</evidence>
<evidence type="ECO:0000313" key="2">
    <source>
        <dbReference type="EMBL" id="KAH1031690.1"/>
    </source>
</evidence>
<name>A0A9D3U8D9_9ROSI</name>
<reference evidence="2 3" key="1">
    <citation type="journal article" date="2021" name="Plant Biotechnol. J.">
        <title>Multi-omics assisted identification of the key and species-specific regulatory components of drought-tolerant mechanisms in Gossypium stocksii.</title>
        <authorList>
            <person name="Yu D."/>
            <person name="Ke L."/>
            <person name="Zhang D."/>
            <person name="Wu Y."/>
            <person name="Sun Y."/>
            <person name="Mei J."/>
            <person name="Sun J."/>
            <person name="Sun Y."/>
        </authorList>
    </citation>
    <scope>NUCLEOTIDE SEQUENCE [LARGE SCALE GENOMIC DNA]</scope>
    <source>
        <strain evidence="3">cv. E1</strain>
        <tissue evidence="2">Leaf</tissue>
    </source>
</reference>
<gene>
    <name evidence="2" type="ORF">J1N35_043864</name>
</gene>
<dbReference type="Proteomes" id="UP000828251">
    <property type="component" value="Unassembled WGS sequence"/>
</dbReference>
<protein>
    <submittedName>
        <fullName evidence="2">Uncharacterized protein</fullName>
    </submittedName>
</protein>
<feature type="compositionally biased region" description="Polar residues" evidence="1">
    <location>
        <begin position="77"/>
        <end position="88"/>
    </location>
</feature>